<feature type="compositionally biased region" description="Low complexity" evidence="1">
    <location>
        <begin position="310"/>
        <end position="328"/>
    </location>
</feature>
<accession>A0A1I8F6I8</accession>
<evidence type="ECO:0000256" key="1">
    <source>
        <dbReference type="SAM" id="MobiDB-lite"/>
    </source>
</evidence>
<keyword evidence="2" id="KW-1185">Reference proteome</keyword>
<name>A0A1I8F6I8_9PLAT</name>
<evidence type="ECO:0000313" key="2">
    <source>
        <dbReference type="Proteomes" id="UP000095280"/>
    </source>
</evidence>
<reference evidence="3" key="1">
    <citation type="submission" date="2016-11" db="UniProtKB">
        <authorList>
            <consortium name="WormBaseParasite"/>
        </authorList>
    </citation>
    <scope>IDENTIFICATION</scope>
</reference>
<feature type="compositionally biased region" description="Low complexity" evidence="1">
    <location>
        <begin position="483"/>
        <end position="493"/>
    </location>
</feature>
<feature type="compositionally biased region" description="Basic and acidic residues" evidence="1">
    <location>
        <begin position="507"/>
        <end position="520"/>
    </location>
</feature>
<evidence type="ECO:0000313" key="3">
    <source>
        <dbReference type="WBParaSite" id="maker-unitig_22553-snap-gene-0.2-mRNA-1"/>
    </source>
</evidence>
<proteinExistence type="predicted"/>
<dbReference type="AlphaFoldDB" id="A0A1I8F6I8"/>
<sequence length="520" mass="56047">NKQSASVPLPAESTKRLRSRAASGLLSRLARLTPPWNGQQSKYQRKARSKSNTEQESHQLFHNASLSKTVHTRDQLRQWVFTNPLVEARDSSKSVSIEESSRRCCHGILFGGGPAGKGGQTERRSNGEGFRWLTAGPAAFASKDNCCCGSRVWLLNSDQQLSIKLAELSSCCISGAALLLYEAATAFAKLETQQVERNCRKPKSSGSPEFWDCPGRNREFPLNNCSHNSPRPNATRITAEAEPAAEMRQLQQQGRCQSSAAEMLASAAFGLHSAGGPPQCAGDLRPGALPAHPAGLPAPVRGGQRAAAHESWTTTSWTGPSSGGSESPALGGRRASRAKHTDALRRGEAFLQDYRAAMSKEFAETLTDRCQSAANQSAALDGLRGFRREFDPNAMAAHNAGAAVLRLGGRDGPVHGYRNNLARGSRERCASIRNGAGATPTFRGSAIQSSCRRPWPTAAAAEAKSAPLCRQTFDCVAASCDDQQQPQQQRTPQELAGIPTKFPGTTEYKDRYLRPKNGEH</sequence>
<dbReference type="Proteomes" id="UP000095280">
    <property type="component" value="Unplaced"/>
</dbReference>
<feature type="region of interest" description="Disordered" evidence="1">
    <location>
        <begin position="285"/>
        <end position="341"/>
    </location>
</feature>
<protein>
    <submittedName>
        <fullName evidence="3">Protein kinase domain-containing protein</fullName>
    </submittedName>
</protein>
<feature type="region of interest" description="Disordered" evidence="1">
    <location>
        <begin position="1"/>
        <end position="20"/>
    </location>
</feature>
<feature type="region of interest" description="Disordered" evidence="1">
    <location>
        <begin position="481"/>
        <end position="520"/>
    </location>
</feature>
<feature type="region of interest" description="Disordered" evidence="1">
    <location>
        <begin position="29"/>
        <end position="63"/>
    </location>
</feature>
<feature type="compositionally biased region" description="Low complexity" evidence="1">
    <location>
        <begin position="286"/>
        <end position="299"/>
    </location>
</feature>
<dbReference type="WBParaSite" id="maker-unitig_22553-snap-gene-0.2-mRNA-1">
    <property type="protein sequence ID" value="maker-unitig_22553-snap-gene-0.2-mRNA-1"/>
    <property type="gene ID" value="maker-unitig_22553-snap-gene-0.2"/>
</dbReference>
<organism evidence="2 3">
    <name type="scientific">Macrostomum lignano</name>
    <dbReference type="NCBI Taxonomy" id="282301"/>
    <lineage>
        <taxon>Eukaryota</taxon>
        <taxon>Metazoa</taxon>
        <taxon>Spiralia</taxon>
        <taxon>Lophotrochozoa</taxon>
        <taxon>Platyhelminthes</taxon>
        <taxon>Rhabditophora</taxon>
        <taxon>Macrostomorpha</taxon>
        <taxon>Macrostomida</taxon>
        <taxon>Macrostomidae</taxon>
        <taxon>Macrostomum</taxon>
    </lineage>
</organism>